<dbReference type="AlphaFoldDB" id="A0A118JVN2"/>
<sequence>MGRWLVVMVEASNEANDGCVLESGDGCVIVGENEDTTTSIPGLICSFDAFQDTLYLHSNCQFYRDRGVTSTMDFIFGHSAVVLQNCKIKPWQPLPNQFVTITAQGKKDPNEDSGISIHKCDITPLDYLTAPTYLGRPWKDYRQL</sequence>
<dbReference type="SUPFAM" id="SSF51126">
    <property type="entry name" value="Pectin lyase-like"/>
    <property type="match status" value="1"/>
</dbReference>
<dbReference type="InterPro" id="IPR011050">
    <property type="entry name" value="Pectin_lyase_fold/virulence"/>
</dbReference>
<keyword evidence="4" id="KW-0961">Cell wall biogenesis/degradation</keyword>
<comment type="pathway">
    <text evidence="1">Glycan metabolism; pectin degradation; 2-dehydro-3-deoxy-D-gluconate from pectin: step 1/5.</text>
</comment>
<comment type="catalytic activity">
    <reaction evidence="5">
        <text>[(1-&gt;4)-alpha-D-galacturonosyl methyl ester](n) + n H2O = [(1-&gt;4)-alpha-D-galacturonosyl](n) + n methanol + n H(+)</text>
        <dbReference type="Rhea" id="RHEA:22380"/>
        <dbReference type="Rhea" id="RHEA-COMP:14570"/>
        <dbReference type="Rhea" id="RHEA-COMP:14573"/>
        <dbReference type="ChEBI" id="CHEBI:15377"/>
        <dbReference type="ChEBI" id="CHEBI:15378"/>
        <dbReference type="ChEBI" id="CHEBI:17790"/>
        <dbReference type="ChEBI" id="CHEBI:140522"/>
        <dbReference type="ChEBI" id="CHEBI:140523"/>
        <dbReference type="EC" id="3.1.1.11"/>
    </reaction>
</comment>
<dbReference type="Gramene" id="KVH93309">
    <property type="protein sequence ID" value="KVH93309"/>
    <property type="gene ID" value="Ccrd_004644"/>
</dbReference>
<evidence type="ECO:0000256" key="5">
    <source>
        <dbReference type="ARBA" id="ARBA00047928"/>
    </source>
</evidence>
<keyword evidence="8" id="KW-1185">Reference proteome</keyword>
<evidence type="ECO:0000256" key="4">
    <source>
        <dbReference type="ARBA" id="ARBA00023316"/>
    </source>
</evidence>
<dbReference type="InterPro" id="IPR012334">
    <property type="entry name" value="Pectin_lyas_fold"/>
</dbReference>
<evidence type="ECO:0000256" key="1">
    <source>
        <dbReference type="ARBA" id="ARBA00005184"/>
    </source>
</evidence>
<evidence type="ECO:0000256" key="2">
    <source>
        <dbReference type="ARBA" id="ARBA00022801"/>
    </source>
</evidence>
<dbReference type="Gene3D" id="2.160.20.10">
    <property type="entry name" value="Single-stranded right-handed beta-helix, Pectin lyase-like"/>
    <property type="match status" value="1"/>
</dbReference>
<protein>
    <recommendedName>
        <fullName evidence="6">Pectinesterase catalytic domain-containing protein</fullName>
    </recommendedName>
</protein>
<accession>A0A118JVN2</accession>
<dbReference type="GO" id="GO:0030599">
    <property type="term" value="F:pectinesterase activity"/>
    <property type="evidence" value="ECO:0007669"/>
    <property type="project" value="UniProtKB-EC"/>
</dbReference>
<dbReference type="UniPathway" id="UPA00545">
    <property type="reaction ID" value="UER00823"/>
</dbReference>
<dbReference type="PANTHER" id="PTHR31707">
    <property type="entry name" value="PECTINESTERASE"/>
    <property type="match status" value="1"/>
</dbReference>
<gene>
    <name evidence="7" type="ORF">Ccrd_004644</name>
</gene>
<keyword evidence="2" id="KW-0378">Hydrolase</keyword>
<evidence type="ECO:0000256" key="3">
    <source>
        <dbReference type="ARBA" id="ARBA00023085"/>
    </source>
</evidence>
<comment type="caution">
    <text evidence="7">The sequence shown here is derived from an EMBL/GenBank/DDBJ whole genome shotgun (WGS) entry which is preliminary data.</text>
</comment>
<dbReference type="GO" id="GO:0045490">
    <property type="term" value="P:pectin catabolic process"/>
    <property type="evidence" value="ECO:0007669"/>
    <property type="project" value="UniProtKB-UniPathway"/>
</dbReference>
<evidence type="ECO:0000313" key="7">
    <source>
        <dbReference type="EMBL" id="KVH93309.1"/>
    </source>
</evidence>
<feature type="domain" description="Pectinesterase catalytic" evidence="6">
    <location>
        <begin position="44"/>
        <end position="142"/>
    </location>
</feature>
<name>A0A118JVN2_CYNCS</name>
<dbReference type="EMBL" id="LEKV01004781">
    <property type="protein sequence ID" value="KVH93309.1"/>
    <property type="molecule type" value="Genomic_DNA"/>
</dbReference>
<dbReference type="InterPro" id="IPR000070">
    <property type="entry name" value="Pectinesterase_cat"/>
</dbReference>
<evidence type="ECO:0000259" key="6">
    <source>
        <dbReference type="Pfam" id="PF01095"/>
    </source>
</evidence>
<organism evidence="7 8">
    <name type="scientific">Cynara cardunculus var. scolymus</name>
    <name type="common">Globe artichoke</name>
    <name type="synonym">Cynara scolymus</name>
    <dbReference type="NCBI Taxonomy" id="59895"/>
    <lineage>
        <taxon>Eukaryota</taxon>
        <taxon>Viridiplantae</taxon>
        <taxon>Streptophyta</taxon>
        <taxon>Embryophyta</taxon>
        <taxon>Tracheophyta</taxon>
        <taxon>Spermatophyta</taxon>
        <taxon>Magnoliopsida</taxon>
        <taxon>eudicotyledons</taxon>
        <taxon>Gunneridae</taxon>
        <taxon>Pentapetalae</taxon>
        <taxon>asterids</taxon>
        <taxon>campanulids</taxon>
        <taxon>Asterales</taxon>
        <taxon>Asteraceae</taxon>
        <taxon>Carduoideae</taxon>
        <taxon>Cardueae</taxon>
        <taxon>Carduinae</taxon>
        <taxon>Cynara</taxon>
    </lineage>
</organism>
<dbReference type="Pfam" id="PF01095">
    <property type="entry name" value="Pectinesterase"/>
    <property type="match status" value="1"/>
</dbReference>
<reference evidence="7 8" key="1">
    <citation type="journal article" date="2016" name="Sci. Rep.">
        <title>The genome sequence of the outbreeding globe artichoke constructed de novo incorporating a phase-aware low-pass sequencing strategy of F1 progeny.</title>
        <authorList>
            <person name="Scaglione D."/>
            <person name="Reyes-Chin-Wo S."/>
            <person name="Acquadro A."/>
            <person name="Froenicke L."/>
            <person name="Portis E."/>
            <person name="Beitel C."/>
            <person name="Tirone M."/>
            <person name="Mauro R."/>
            <person name="Lo Monaco A."/>
            <person name="Mauromicale G."/>
            <person name="Faccioli P."/>
            <person name="Cattivelli L."/>
            <person name="Rieseberg L."/>
            <person name="Michelmore R."/>
            <person name="Lanteri S."/>
        </authorList>
    </citation>
    <scope>NUCLEOTIDE SEQUENCE [LARGE SCALE GENOMIC DNA]</scope>
    <source>
        <strain evidence="7">2C</strain>
    </source>
</reference>
<dbReference type="GO" id="GO:0042545">
    <property type="term" value="P:cell wall modification"/>
    <property type="evidence" value="ECO:0007669"/>
    <property type="project" value="InterPro"/>
</dbReference>
<proteinExistence type="predicted"/>
<dbReference type="Proteomes" id="UP000243975">
    <property type="component" value="Unassembled WGS sequence"/>
</dbReference>
<dbReference type="OMA" id="CRIDAYE"/>
<evidence type="ECO:0000313" key="8">
    <source>
        <dbReference type="Proteomes" id="UP000243975"/>
    </source>
</evidence>
<dbReference type="STRING" id="59895.A0A118JVN2"/>
<keyword evidence="3" id="KW-0063">Aspartyl esterase</keyword>